<protein>
    <submittedName>
        <fullName evidence="2">Uncharacterized protein</fullName>
    </submittedName>
</protein>
<evidence type="ECO:0000313" key="2">
    <source>
        <dbReference type="EMBL" id="ACF43759.1"/>
    </source>
</evidence>
<proteinExistence type="predicted"/>
<dbReference type="KEGG" id="pph:Ppha_1509"/>
<accession>B4SA63</accession>
<dbReference type="AlphaFoldDB" id="B4SA63"/>
<dbReference type="HOGENOM" id="CLU_1114967_0_0_10"/>
<reference evidence="2 3" key="1">
    <citation type="submission" date="2008-06" db="EMBL/GenBank/DDBJ databases">
        <title>Complete sequence of Pelodictyon phaeoclathratiforme BU-1.</title>
        <authorList>
            <consortium name="US DOE Joint Genome Institute"/>
            <person name="Lucas S."/>
            <person name="Copeland A."/>
            <person name="Lapidus A."/>
            <person name="Glavina del Rio T."/>
            <person name="Dalin E."/>
            <person name="Tice H."/>
            <person name="Bruce D."/>
            <person name="Goodwin L."/>
            <person name="Pitluck S."/>
            <person name="Schmutz J."/>
            <person name="Larimer F."/>
            <person name="Land M."/>
            <person name="Hauser L."/>
            <person name="Kyrpides N."/>
            <person name="Mikhailova N."/>
            <person name="Liu Z."/>
            <person name="Li T."/>
            <person name="Zhao F."/>
            <person name="Overmann J."/>
            <person name="Bryant D.A."/>
            <person name="Richardson P."/>
        </authorList>
    </citation>
    <scope>NUCLEOTIDE SEQUENCE [LARGE SCALE GENOMIC DNA]</scope>
    <source>
        <strain evidence="3">DSM 5477 / BU-1</strain>
    </source>
</reference>
<dbReference type="eggNOG" id="ENOG50337XZ">
    <property type="taxonomic scope" value="Bacteria"/>
</dbReference>
<organism evidence="2 3">
    <name type="scientific">Pelodictyon phaeoclathratiforme (strain DSM 5477 / BU-1)</name>
    <dbReference type="NCBI Taxonomy" id="324925"/>
    <lineage>
        <taxon>Bacteria</taxon>
        <taxon>Pseudomonadati</taxon>
        <taxon>Chlorobiota</taxon>
        <taxon>Chlorobiia</taxon>
        <taxon>Chlorobiales</taxon>
        <taxon>Chlorobiaceae</taxon>
        <taxon>Chlorobium/Pelodictyon group</taxon>
        <taxon>Pelodictyon</taxon>
    </lineage>
</organism>
<evidence type="ECO:0000313" key="3">
    <source>
        <dbReference type="Proteomes" id="UP000002724"/>
    </source>
</evidence>
<evidence type="ECO:0000256" key="1">
    <source>
        <dbReference type="SAM" id="MobiDB-lite"/>
    </source>
</evidence>
<dbReference type="EMBL" id="CP001110">
    <property type="protein sequence ID" value="ACF43759.1"/>
    <property type="molecule type" value="Genomic_DNA"/>
</dbReference>
<keyword evidence="3" id="KW-1185">Reference proteome</keyword>
<dbReference type="Proteomes" id="UP000002724">
    <property type="component" value="Chromosome"/>
</dbReference>
<dbReference type="STRING" id="324925.Ppha_1509"/>
<dbReference type="RefSeq" id="WP_012508247.1">
    <property type="nucleotide sequence ID" value="NC_011060.1"/>
</dbReference>
<feature type="region of interest" description="Disordered" evidence="1">
    <location>
        <begin position="219"/>
        <end position="261"/>
    </location>
</feature>
<gene>
    <name evidence="2" type="ordered locus">Ppha_1509</name>
</gene>
<name>B4SA63_PELPB</name>
<dbReference type="OrthoDB" id="597143at2"/>
<sequence length="261" mass="29194">MELIDFIPFRSEFTKAYHGLTTNATHTSEKPVFSELRVRRYDKPIDEISEFILNKIERWIGWNLISEKTTVGGMTAIRADVSSFILFGMKINVTFGLLEEKDINGHPITTVNAKAETNIESRGDLGESRRAIRMILGAMDFEYRTELITEEDYQYRSLDTKGSAAASQQIFNDAQLQQHKPSPGNAKATTIEFKKKPAIQTIQLKPAAKHDETTLTASPLSLSGDEMLNESAASAPPESVTAEETRPQKPKIMIVTTKKTL</sequence>